<keyword evidence="2" id="KW-0229">DNA integration</keyword>
<reference evidence="7 8" key="1">
    <citation type="submission" date="2019-06" db="EMBL/GenBank/DDBJ databases">
        <authorList>
            <person name="Rodrigo-Torres L."/>
            <person name="Arahal R. D."/>
            <person name="Lucena T."/>
        </authorList>
    </citation>
    <scope>NUCLEOTIDE SEQUENCE [LARGE SCALE GENOMIC DNA]</scope>
    <source>
        <strain evidence="7 8">SB0023/3</strain>
    </source>
</reference>
<evidence type="ECO:0000256" key="5">
    <source>
        <dbReference type="SAM" id="MobiDB-lite"/>
    </source>
</evidence>
<comment type="similarity">
    <text evidence="1">Belongs to the 'phage' integrase family.</text>
</comment>
<evidence type="ECO:0000256" key="1">
    <source>
        <dbReference type="ARBA" id="ARBA00008857"/>
    </source>
</evidence>
<dbReference type="InterPro" id="IPR002104">
    <property type="entry name" value="Integrase_catalytic"/>
</dbReference>
<evidence type="ECO:0000313" key="7">
    <source>
        <dbReference type="EMBL" id="VUD70042.1"/>
    </source>
</evidence>
<dbReference type="PROSITE" id="PS51898">
    <property type="entry name" value="TYR_RECOMBINASE"/>
    <property type="match status" value="1"/>
</dbReference>
<proteinExistence type="inferred from homology"/>
<dbReference type="InterPro" id="IPR050808">
    <property type="entry name" value="Phage_Integrase"/>
</dbReference>
<gene>
    <name evidence="7" type="primary">intQ</name>
    <name evidence="7" type="ORF">MET9862_00603</name>
</gene>
<evidence type="ECO:0000313" key="8">
    <source>
        <dbReference type="Proteomes" id="UP000410984"/>
    </source>
</evidence>
<evidence type="ECO:0000256" key="3">
    <source>
        <dbReference type="ARBA" id="ARBA00023125"/>
    </source>
</evidence>
<dbReference type="PANTHER" id="PTHR30629:SF2">
    <property type="entry name" value="PROPHAGE INTEGRASE INTS-RELATED"/>
    <property type="match status" value="1"/>
</dbReference>
<keyword evidence="4" id="KW-0233">DNA recombination</keyword>
<dbReference type="InterPro" id="IPR011010">
    <property type="entry name" value="DNA_brk_join_enz"/>
</dbReference>
<dbReference type="OrthoDB" id="9784724at2"/>
<dbReference type="SUPFAM" id="SSF56349">
    <property type="entry name" value="DNA breaking-rejoining enzymes"/>
    <property type="match status" value="1"/>
</dbReference>
<dbReference type="GO" id="GO:0003677">
    <property type="term" value="F:DNA binding"/>
    <property type="evidence" value="ECO:0007669"/>
    <property type="project" value="UniProtKB-KW"/>
</dbReference>
<dbReference type="InterPro" id="IPR010998">
    <property type="entry name" value="Integrase_recombinase_N"/>
</dbReference>
<dbReference type="RefSeq" id="WP_142581628.1">
    <property type="nucleotide sequence ID" value="NZ_CABFPH010000004.1"/>
</dbReference>
<dbReference type="Gene3D" id="1.10.443.10">
    <property type="entry name" value="Intergrase catalytic core"/>
    <property type="match status" value="1"/>
</dbReference>
<dbReference type="GO" id="GO:0006310">
    <property type="term" value="P:DNA recombination"/>
    <property type="evidence" value="ECO:0007669"/>
    <property type="project" value="UniProtKB-KW"/>
</dbReference>
<dbReference type="Proteomes" id="UP000410984">
    <property type="component" value="Unassembled WGS sequence"/>
</dbReference>
<dbReference type="InterPro" id="IPR013762">
    <property type="entry name" value="Integrase-like_cat_sf"/>
</dbReference>
<dbReference type="PANTHER" id="PTHR30629">
    <property type="entry name" value="PROPHAGE INTEGRASE"/>
    <property type="match status" value="1"/>
</dbReference>
<keyword evidence="8" id="KW-1185">Reference proteome</keyword>
<organism evidence="7 8">
    <name type="scientific">Methylobacterium symbioticum</name>
    <dbReference type="NCBI Taxonomy" id="2584084"/>
    <lineage>
        <taxon>Bacteria</taxon>
        <taxon>Pseudomonadati</taxon>
        <taxon>Pseudomonadota</taxon>
        <taxon>Alphaproteobacteria</taxon>
        <taxon>Hyphomicrobiales</taxon>
        <taxon>Methylobacteriaceae</taxon>
        <taxon>Methylobacterium</taxon>
    </lineage>
</organism>
<feature type="domain" description="Tyr recombinase" evidence="6">
    <location>
        <begin position="355"/>
        <end position="547"/>
    </location>
</feature>
<dbReference type="EMBL" id="CABFPH010000004">
    <property type="protein sequence ID" value="VUD70042.1"/>
    <property type="molecule type" value="Genomic_DNA"/>
</dbReference>
<dbReference type="GO" id="GO:0015074">
    <property type="term" value="P:DNA integration"/>
    <property type="evidence" value="ECO:0007669"/>
    <property type="project" value="UniProtKB-KW"/>
</dbReference>
<dbReference type="AlphaFoldDB" id="A0A509E7F4"/>
<name>A0A509E7F4_9HYPH</name>
<dbReference type="Gene3D" id="1.10.150.130">
    <property type="match status" value="1"/>
</dbReference>
<feature type="region of interest" description="Disordered" evidence="5">
    <location>
        <begin position="556"/>
        <end position="576"/>
    </location>
</feature>
<sequence>MILTMKRHAVRHDSGLHQVKIRIPADVVERARGRVLTVTLPASAAEPECVVSYKLGEFCKGSLRTRDARTADLRRHAVVAALAGLCDAIRRGPAVLSQRQIVALSGETYRLLMAEHGDNPGSETEWAQFKALTRAALEGRIPGAPAIPERGRSDDAVITELLFGAEGELTDRVNALPVTEDMRALEQRVGRLAYWVLARHGIEVEDAQRLALLREIARAALDAGWALKRAAGGDFAPDPKAQRFPAFETRAAGVSLSDLFDRWQKETKPAGSTVTTWRGIVRDLAKACGHEDAARITAEDIVRFKDSRVALGRTAKTINDSDLACLRALFRYGLANKLITANPAEGVKVSAKKRAGTGKLPYEDAEIARLLALCAREEHPARRWIPLLLATSGARVGEVSQLWAERVREIDGVPCMELRPAEDGGSFKTEGSERIVPLHPAVIEAGFLRFVDGKGRGPLFYGRSRGKGSARHVSKGVGNHLADWIRTQGFDNPRKPPSHALRHAFKSAAVRVGMLDSVADAIQGHAPKTEAGTYRHFDMKTLAKAVASIPIPILRDADGGMPAEPVPRTEERRSRP</sequence>
<feature type="compositionally biased region" description="Basic and acidic residues" evidence="5">
    <location>
        <begin position="567"/>
        <end position="576"/>
    </location>
</feature>
<evidence type="ECO:0000256" key="4">
    <source>
        <dbReference type="ARBA" id="ARBA00023172"/>
    </source>
</evidence>
<keyword evidence="3" id="KW-0238">DNA-binding</keyword>
<evidence type="ECO:0000256" key="2">
    <source>
        <dbReference type="ARBA" id="ARBA00022908"/>
    </source>
</evidence>
<accession>A0A509E7F4</accession>
<evidence type="ECO:0000259" key="6">
    <source>
        <dbReference type="PROSITE" id="PS51898"/>
    </source>
</evidence>
<protein>
    <submittedName>
        <fullName evidence="7">Defective protein IntQ</fullName>
    </submittedName>
</protein>